<dbReference type="Gene3D" id="1.25.40.10">
    <property type="entry name" value="Tetratricopeptide repeat domain"/>
    <property type="match status" value="1"/>
</dbReference>
<gene>
    <name evidence="1" type="ORF">IAB28_09520</name>
</gene>
<organism evidence="1 2">
    <name type="scientific">Candidatus Copromonas faecavium</name>
    <name type="common">nom. illeg.</name>
    <dbReference type="NCBI Taxonomy" id="2840740"/>
    <lineage>
        <taxon>Bacteria</taxon>
        <taxon>Bacillati</taxon>
        <taxon>Bacillota</taxon>
        <taxon>Clostridia</taxon>
        <taxon>Lachnospirales</taxon>
        <taxon>Lachnospiraceae</taxon>
        <taxon>Candidatus Copromonas (nom. illeg.)</taxon>
    </lineage>
</organism>
<evidence type="ECO:0000313" key="2">
    <source>
        <dbReference type="Proteomes" id="UP000824250"/>
    </source>
</evidence>
<reference evidence="1" key="2">
    <citation type="journal article" date="2021" name="PeerJ">
        <title>Extensive microbial diversity within the chicken gut microbiome revealed by metagenomics and culture.</title>
        <authorList>
            <person name="Gilroy R."/>
            <person name="Ravi A."/>
            <person name="Getino M."/>
            <person name="Pursley I."/>
            <person name="Horton D.L."/>
            <person name="Alikhan N.F."/>
            <person name="Baker D."/>
            <person name="Gharbi K."/>
            <person name="Hall N."/>
            <person name="Watson M."/>
            <person name="Adriaenssens E.M."/>
            <person name="Foster-Nyarko E."/>
            <person name="Jarju S."/>
            <person name="Secka A."/>
            <person name="Antonio M."/>
            <person name="Oren A."/>
            <person name="Chaudhuri R.R."/>
            <person name="La Ragione R."/>
            <person name="Hildebrand F."/>
            <person name="Pallen M.J."/>
        </authorList>
    </citation>
    <scope>NUCLEOTIDE SEQUENCE</scope>
    <source>
        <strain evidence="1">CHK180-2868</strain>
    </source>
</reference>
<evidence type="ECO:0008006" key="3">
    <source>
        <dbReference type="Google" id="ProtNLM"/>
    </source>
</evidence>
<name>A0A9D1A642_9FIRM</name>
<reference evidence="1" key="1">
    <citation type="submission" date="2020-10" db="EMBL/GenBank/DDBJ databases">
        <authorList>
            <person name="Gilroy R."/>
        </authorList>
    </citation>
    <scope>NUCLEOTIDE SEQUENCE</scope>
    <source>
        <strain evidence="1">CHK180-2868</strain>
    </source>
</reference>
<accession>A0A9D1A642</accession>
<dbReference type="Proteomes" id="UP000824250">
    <property type="component" value="Unassembled WGS sequence"/>
</dbReference>
<comment type="caution">
    <text evidence="1">The sequence shown here is derived from an EMBL/GenBank/DDBJ whole genome shotgun (WGS) entry which is preliminary data.</text>
</comment>
<evidence type="ECO:0000313" key="1">
    <source>
        <dbReference type="EMBL" id="HIR06185.1"/>
    </source>
</evidence>
<dbReference type="SUPFAM" id="SSF48452">
    <property type="entry name" value="TPR-like"/>
    <property type="match status" value="1"/>
</dbReference>
<dbReference type="InterPro" id="IPR011990">
    <property type="entry name" value="TPR-like_helical_dom_sf"/>
</dbReference>
<protein>
    <recommendedName>
        <fullName evidence="3">Tetratricopeptide repeat protein</fullName>
    </recommendedName>
</protein>
<proteinExistence type="predicted"/>
<dbReference type="EMBL" id="DVGC01000057">
    <property type="protein sequence ID" value="HIR06185.1"/>
    <property type="molecule type" value="Genomic_DNA"/>
</dbReference>
<dbReference type="AlphaFoldDB" id="A0A9D1A642"/>
<sequence>MSLLLCRQEPVETPYYVEALGIHLYSSQELCYVIYHHPLLVMEDFVDDRLIGFLRSELRMPFLAERIEKWLESRGASDELLFLILQDCAYYSPNEQALFRQKVTAYRKLPEEEYEKARADYFYRIRLYGKAISVYERILEADREKKLSGSFRAKIWNNIASCYTKLFCYQKAMHAYDCAWDAEESEEFIKRMYLLTVMEPMLEVKEKYLSMMTEDKREEWDQLAEAAAAESEQEEPVRRMEKLFQKDPIKRMAGAGDVLNRWKVEYRRMI</sequence>